<keyword evidence="8 16" id="KW-0472">Membrane</keyword>
<feature type="domain" description="G-protein coupled receptors family 1 profile" evidence="17">
    <location>
        <begin position="60"/>
        <end position="325"/>
    </location>
</feature>
<dbReference type="PANTHER" id="PTHR24235:SF16">
    <property type="entry name" value="NEUROPEPTIDE Y RECEPTOR TYPE 6-RELATED"/>
    <property type="match status" value="1"/>
</dbReference>
<evidence type="ECO:0000256" key="3">
    <source>
        <dbReference type="ARBA" id="ARBA00022475"/>
    </source>
</evidence>
<protein>
    <recommendedName>
        <fullName evidence="17">G-protein coupled receptors family 1 profile domain-containing protein</fullName>
    </recommendedName>
</protein>
<dbReference type="EMBL" id="BEZZ01000198">
    <property type="protein sequence ID" value="GCC28290.1"/>
    <property type="molecule type" value="Genomic_DNA"/>
</dbReference>
<name>A0A401SD66_CHIPU</name>
<dbReference type="PRINTS" id="PR01013">
    <property type="entry name" value="NRPEPTIDEY1R"/>
</dbReference>
<evidence type="ECO:0000256" key="6">
    <source>
        <dbReference type="ARBA" id="ARBA00022989"/>
    </source>
</evidence>
<evidence type="ECO:0000256" key="8">
    <source>
        <dbReference type="ARBA" id="ARBA00023136"/>
    </source>
</evidence>
<keyword evidence="14" id="KW-0449">Lipoprotein</keyword>
<feature type="transmembrane region" description="Helical" evidence="16">
    <location>
        <begin position="268"/>
        <end position="291"/>
    </location>
</feature>
<dbReference type="GO" id="GO:0004983">
    <property type="term" value="F:neuropeptide Y receptor activity"/>
    <property type="evidence" value="ECO:0007669"/>
    <property type="project" value="InterPro"/>
</dbReference>
<dbReference type="OrthoDB" id="9046662at2759"/>
<evidence type="ECO:0000256" key="5">
    <source>
        <dbReference type="ARBA" id="ARBA00022692"/>
    </source>
</evidence>
<dbReference type="CDD" id="cd15396">
    <property type="entry name" value="7tmA_NPY6R"/>
    <property type="match status" value="1"/>
</dbReference>
<dbReference type="GO" id="GO:0042923">
    <property type="term" value="F:neuropeptide binding"/>
    <property type="evidence" value="ECO:0007669"/>
    <property type="project" value="TreeGrafter"/>
</dbReference>
<dbReference type="InterPro" id="IPR000351">
    <property type="entry name" value="NPY1_rcpt"/>
</dbReference>
<keyword evidence="4" id="KW-0597">Phosphoprotein</keyword>
<keyword evidence="5 15" id="KW-0812">Transmembrane</keyword>
<feature type="transmembrane region" description="Helical" evidence="16">
    <location>
        <begin position="42"/>
        <end position="68"/>
    </location>
</feature>
<evidence type="ECO:0000256" key="1">
    <source>
        <dbReference type="ARBA" id="ARBA00004651"/>
    </source>
</evidence>
<keyword evidence="10" id="KW-1015">Disulfide bond</keyword>
<dbReference type="PROSITE" id="PS00237">
    <property type="entry name" value="G_PROTEIN_RECEP_F1_1"/>
    <property type="match status" value="1"/>
</dbReference>
<dbReference type="PANTHER" id="PTHR24235">
    <property type="entry name" value="NEUROPEPTIDE Y RECEPTOR"/>
    <property type="match status" value="1"/>
</dbReference>
<reference evidence="18 19" key="1">
    <citation type="journal article" date="2018" name="Nat. Ecol. Evol.">
        <title>Shark genomes provide insights into elasmobranch evolution and the origin of vertebrates.</title>
        <authorList>
            <person name="Hara Y"/>
            <person name="Yamaguchi K"/>
            <person name="Onimaru K"/>
            <person name="Kadota M"/>
            <person name="Koyanagi M"/>
            <person name="Keeley SD"/>
            <person name="Tatsumi K"/>
            <person name="Tanaka K"/>
            <person name="Motone F"/>
            <person name="Kageyama Y"/>
            <person name="Nozu R"/>
            <person name="Adachi N"/>
            <person name="Nishimura O"/>
            <person name="Nakagawa R"/>
            <person name="Tanegashima C"/>
            <person name="Kiyatake I"/>
            <person name="Matsumoto R"/>
            <person name="Murakumo K"/>
            <person name="Nishida K"/>
            <person name="Terakita A"/>
            <person name="Kuratani S"/>
            <person name="Sato K"/>
            <person name="Hyodo S Kuraku.S."/>
        </authorList>
    </citation>
    <scope>NUCLEOTIDE SEQUENCE [LARGE SCALE GENOMIC DNA]</scope>
</reference>
<feature type="transmembrane region" description="Helical" evidence="16">
    <location>
        <begin position="160"/>
        <end position="182"/>
    </location>
</feature>
<keyword evidence="9" id="KW-0564">Palmitate</keyword>
<evidence type="ECO:0000256" key="10">
    <source>
        <dbReference type="ARBA" id="ARBA00023157"/>
    </source>
</evidence>
<keyword evidence="7 15" id="KW-0297">G-protein coupled receptor</keyword>
<evidence type="ECO:0000256" key="7">
    <source>
        <dbReference type="ARBA" id="ARBA00023040"/>
    </source>
</evidence>
<evidence type="ECO:0000259" key="17">
    <source>
        <dbReference type="PROSITE" id="PS50262"/>
    </source>
</evidence>
<evidence type="ECO:0000256" key="11">
    <source>
        <dbReference type="ARBA" id="ARBA00023170"/>
    </source>
</evidence>
<feature type="transmembrane region" description="Helical" evidence="16">
    <location>
        <begin position="80"/>
        <end position="106"/>
    </location>
</feature>
<evidence type="ECO:0000256" key="4">
    <source>
        <dbReference type="ARBA" id="ARBA00022553"/>
    </source>
</evidence>
<keyword evidence="11 15" id="KW-0675">Receptor</keyword>
<feature type="transmembrane region" description="Helical" evidence="16">
    <location>
        <begin position="118"/>
        <end position="139"/>
    </location>
</feature>
<accession>A0A401SD66</accession>
<keyword evidence="3" id="KW-1003">Cell membrane</keyword>
<feature type="transmembrane region" description="Helical" evidence="16">
    <location>
        <begin position="214"/>
        <end position="237"/>
    </location>
</feature>
<gene>
    <name evidence="18" type="ORF">chiPu_0006719</name>
</gene>
<dbReference type="PROSITE" id="PS50262">
    <property type="entry name" value="G_PROTEIN_RECEP_F1_2"/>
    <property type="match status" value="1"/>
</dbReference>
<dbReference type="OMA" id="ISHAYWG"/>
<dbReference type="InterPro" id="IPR000611">
    <property type="entry name" value="NPY_rcpt"/>
</dbReference>
<feature type="transmembrane region" description="Helical" evidence="16">
    <location>
        <begin position="303"/>
        <end position="328"/>
    </location>
</feature>
<keyword evidence="19" id="KW-1185">Reference proteome</keyword>
<comment type="similarity">
    <text evidence="2 15">Belongs to the G-protein coupled receptor 1 family.</text>
</comment>
<dbReference type="Gene3D" id="1.20.1070.10">
    <property type="entry name" value="Rhodopsin 7-helix transmembrane proteins"/>
    <property type="match status" value="1"/>
</dbReference>
<evidence type="ECO:0000256" key="12">
    <source>
        <dbReference type="ARBA" id="ARBA00023180"/>
    </source>
</evidence>
<organism evidence="18 19">
    <name type="scientific">Chiloscyllium punctatum</name>
    <name type="common">Brownbanded bambooshark</name>
    <name type="synonym">Hemiscyllium punctatum</name>
    <dbReference type="NCBI Taxonomy" id="137246"/>
    <lineage>
        <taxon>Eukaryota</taxon>
        <taxon>Metazoa</taxon>
        <taxon>Chordata</taxon>
        <taxon>Craniata</taxon>
        <taxon>Vertebrata</taxon>
        <taxon>Chondrichthyes</taxon>
        <taxon>Elasmobranchii</taxon>
        <taxon>Galeomorphii</taxon>
        <taxon>Galeoidea</taxon>
        <taxon>Orectolobiformes</taxon>
        <taxon>Hemiscylliidae</taxon>
        <taxon>Chiloscyllium</taxon>
    </lineage>
</organism>
<dbReference type="Pfam" id="PF00001">
    <property type="entry name" value="7tm_1"/>
    <property type="match status" value="1"/>
</dbReference>
<dbReference type="AlphaFoldDB" id="A0A401SD66"/>
<sequence length="377" mass="43524">MMKTGKMEEVMYKHSINISEVIPNGSRPQFTDFDSCQASSPVMFLLILAYSVVTIIGLFGNLCLIFIIKRQKENHNVTNILIANLSVSDILICVMCIPFTVVYTLMDYWVFGDVMCKANSFIQCVSVTVSIFSLVLIAIERHQLIVNPRGWKPAVSHACWGIVLIWFISLIISFPFIVFHLLTDDPFRNVSSHSEFYKDKFVCIEIWPSEIDRLVFTTCLLILQYFAPLCFIFVCYLKIFICLKKRNGMVDKIRENESRINESKRINMMLISIVVAFTVCWLPLNIFNVVFDWNHEALMNCHYNLVFTLCHLTAMISTCINPIFYGFLNKNFQKDLHMLIHCKYQSTQEEYENIGLSAIHTDVSKFSLKVNNSSPNI</sequence>
<keyword evidence="6 16" id="KW-1133">Transmembrane helix</keyword>
<dbReference type="PRINTS" id="PR00237">
    <property type="entry name" value="GPCRRHODOPSN"/>
</dbReference>
<evidence type="ECO:0000256" key="13">
    <source>
        <dbReference type="ARBA" id="ARBA00023224"/>
    </source>
</evidence>
<evidence type="ECO:0000256" key="2">
    <source>
        <dbReference type="ARBA" id="ARBA00010663"/>
    </source>
</evidence>
<dbReference type="SUPFAM" id="SSF81321">
    <property type="entry name" value="Family A G protein-coupled receptor-like"/>
    <property type="match status" value="1"/>
</dbReference>
<comment type="caution">
    <text evidence="18">The sequence shown here is derived from an EMBL/GenBank/DDBJ whole genome shotgun (WGS) entry which is preliminary data.</text>
</comment>
<dbReference type="InterPro" id="IPR017452">
    <property type="entry name" value="GPCR_Rhodpsn_7TM"/>
</dbReference>
<comment type="subcellular location">
    <subcellularLocation>
        <location evidence="1">Cell membrane</location>
        <topology evidence="1">Multi-pass membrane protein</topology>
    </subcellularLocation>
</comment>
<evidence type="ECO:0000256" key="14">
    <source>
        <dbReference type="ARBA" id="ARBA00023288"/>
    </source>
</evidence>
<keyword evidence="12" id="KW-0325">Glycoprotein</keyword>
<dbReference type="FunFam" id="1.20.1070.10:FF:000062">
    <property type="entry name" value="Neuropeptide Y receptor type 1"/>
    <property type="match status" value="1"/>
</dbReference>
<dbReference type="GO" id="GO:0043005">
    <property type="term" value="C:neuron projection"/>
    <property type="evidence" value="ECO:0007669"/>
    <property type="project" value="TreeGrafter"/>
</dbReference>
<evidence type="ECO:0000313" key="19">
    <source>
        <dbReference type="Proteomes" id="UP000287033"/>
    </source>
</evidence>
<evidence type="ECO:0000313" key="18">
    <source>
        <dbReference type="EMBL" id="GCC28290.1"/>
    </source>
</evidence>
<keyword evidence="13 15" id="KW-0807">Transducer</keyword>
<dbReference type="GO" id="GO:0005886">
    <property type="term" value="C:plasma membrane"/>
    <property type="evidence" value="ECO:0007669"/>
    <property type="project" value="UniProtKB-SubCell"/>
</dbReference>
<evidence type="ECO:0000256" key="9">
    <source>
        <dbReference type="ARBA" id="ARBA00023139"/>
    </source>
</evidence>
<dbReference type="STRING" id="137246.A0A401SD66"/>
<dbReference type="Proteomes" id="UP000287033">
    <property type="component" value="Unassembled WGS sequence"/>
</dbReference>
<dbReference type="PRINTS" id="PR01012">
    <property type="entry name" value="NRPEPTIDEYR"/>
</dbReference>
<evidence type="ECO:0000256" key="15">
    <source>
        <dbReference type="RuleBase" id="RU000688"/>
    </source>
</evidence>
<proteinExistence type="inferred from homology"/>
<evidence type="ECO:0000256" key="16">
    <source>
        <dbReference type="SAM" id="Phobius"/>
    </source>
</evidence>
<dbReference type="InterPro" id="IPR000276">
    <property type="entry name" value="GPCR_Rhodpsn"/>
</dbReference>